<dbReference type="WBParaSite" id="SPAL_0001755200.1">
    <property type="protein sequence ID" value="SPAL_0001755200.1"/>
    <property type="gene ID" value="SPAL_0001755200"/>
</dbReference>
<sequence length="113" mass="13050">MNIFASFDVLQKKDYGVVPESTIQVLKESQVIPDGWKIMTVRIEGRNVVYVNGKKSPYFLAYYKAPFTMSGQTYESVHDVYQVAKLNELCGNEFARVYLSKRTIPKKRAFVRD</sequence>
<keyword evidence="1" id="KW-1185">Reference proteome</keyword>
<proteinExistence type="predicted"/>
<protein>
    <submittedName>
        <fullName evidence="2">Restriction endonuclease subunit S</fullName>
    </submittedName>
</protein>
<evidence type="ECO:0000313" key="1">
    <source>
        <dbReference type="Proteomes" id="UP000046392"/>
    </source>
</evidence>
<name>A0A0N5CI95_STREA</name>
<dbReference type="AlphaFoldDB" id="A0A0N5CI95"/>
<dbReference type="Proteomes" id="UP000046392">
    <property type="component" value="Unplaced"/>
</dbReference>
<reference evidence="2" key="1">
    <citation type="submission" date="2017-02" db="UniProtKB">
        <authorList>
            <consortium name="WormBaseParasite"/>
        </authorList>
    </citation>
    <scope>IDENTIFICATION</scope>
</reference>
<accession>A0A0N5CI95</accession>
<organism evidence="1 2">
    <name type="scientific">Strongyloides papillosus</name>
    <name type="common">Intestinal threadworm</name>
    <dbReference type="NCBI Taxonomy" id="174720"/>
    <lineage>
        <taxon>Eukaryota</taxon>
        <taxon>Metazoa</taxon>
        <taxon>Ecdysozoa</taxon>
        <taxon>Nematoda</taxon>
        <taxon>Chromadorea</taxon>
        <taxon>Rhabditida</taxon>
        <taxon>Tylenchina</taxon>
        <taxon>Panagrolaimomorpha</taxon>
        <taxon>Strongyloidoidea</taxon>
        <taxon>Strongyloididae</taxon>
        <taxon>Strongyloides</taxon>
    </lineage>
</organism>
<evidence type="ECO:0000313" key="2">
    <source>
        <dbReference type="WBParaSite" id="SPAL_0001755200.1"/>
    </source>
</evidence>